<dbReference type="Gene3D" id="3.90.25.10">
    <property type="entry name" value="UDP-galactose 4-epimerase, domain 1"/>
    <property type="match status" value="1"/>
</dbReference>
<dbReference type="InterPro" id="IPR008030">
    <property type="entry name" value="NmrA-like"/>
</dbReference>
<dbReference type="PANTHER" id="PTHR42748:SF26">
    <property type="entry name" value="NMRA-LIKE DOMAIN-CONTAINING PROTEIN"/>
    <property type="match status" value="1"/>
</dbReference>
<keyword evidence="5" id="KW-1185">Reference proteome</keyword>
<reference evidence="4 5" key="1">
    <citation type="journal article" date="2020" name="Genome Biol. Evol.">
        <title>Comparative genomics of Sclerotiniaceae.</title>
        <authorList>
            <person name="Valero Jimenez C.A."/>
            <person name="Steentjes M."/>
            <person name="Scholten O.E."/>
            <person name="Van Kan J.A.L."/>
        </authorList>
    </citation>
    <scope>NUCLEOTIDE SEQUENCE [LARGE SCALE GENOMIC DNA]</scope>
    <source>
        <strain evidence="4 5">MUCL 94</strain>
    </source>
</reference>
<evidence type="ECO:0000313" key="5">
    <source>
        <dbReference type="Proteomes" id="UP000710849"/>
    </source>
</evidence>
<dbReference type="AlphaFoldDB" id="A0A9P5HZ71"/>
<dbReference type="EMBL" id="RCSW01000037">
    <property type="protein sequence ID" value="KAF7920559.1"/>
    <property type="molecule type" value="Genomic_DNA"/>
</dbReference>
<gene>
    <name evidence="4" type="ORF">EAE97_011452</name>
</gene>
<dbReference type="Proteomes" id="UP000710849">
    <property type="component" value="Unassembled WGS sequence"/>
</dbReference>
<dbReference type="GO" id="GO:0005634">
    <property type="term" value="C:nucleus"/>
    <property type="evidence" value="ECO:0007669"/>
    <property type="project" value="TreeGrafter"/>
</dbReference>
<comment type="caution">
    <text evidence="4">The sequence shown here is derived from an EMBL/GenBank/DDBJ whole genome shotgun (WGS) entry which is preliminary data.</text>
</comment>
<accession>A0A9P5HZ71</accession>
<dbReference type="RefSeq" id="XP_038727193.1">
    <property type="nucleotide sequence ID" value="XM_038881967.1"/>
</dbReference>
<sequence length="337" mass="37058">MAKTIVVLGATGIQGGAVAAKFLSLGWKVRGITRNTSSPSAQALSNQGVEVVSAEQDDPASLIPAFSGAEAIFAVTNFWEPFYKKYEELSRQGDRVTGEYAAAIEIRRGKAIVDAAAKILHEEGKLERFIWSTLPPFKKLSKGKYTYVYHFDAKAEVATYLQKEQKDLWEKSSLLNMGIYTTNVKEYGDSFGLKKRTRGTDTPTKDDGSGEYVYHNASPNEAEHPFVVPTDAGAFVELLVRSPPKQDLLGVSEAASLVTFFEIWEQVTGNKVTCEEVTVEAHDRARPGGLGREAAESMAASAEFGWGDLVLPKDLDSNVKFTSIKEYMEKADWSGYR</sequence>
<evidence type="ECO:0000313" key="4">
    <source>
        <dbReference type="EMBL" id="KAF7920559.1"/>
    </source>
</evidence>
<evidence type="ECO:0000256" key="2">
    <source>
        <dbReference type="ARBA" id="ARBA00022857"/>
    </source>
</evidence>
<dbReference type="InterPro" id="IPR036291">
    <property type="entry name" value="NAD(P)-bd_dom_sf"/>
</dbReference>
<evidence type="ECO:0000256" key="1">
    <source>
        <dbReference type="ARBA" id="ARBA00006328"/>
    </source>
</evidence>
<dbReference type="InterPro" id="IPR051164">
    <property type="entry name" value="NmrA-like_oxidored"/>
</dbReference>
<dbReference type="SUPFAM" id="SSF51735">
    <property type="entry name" value="NAD(P)-binding Rossmann-fold domains"/>
    <property type="match status" value="1"/>
</dbReference>
<keyword evidence="2" id="KW-0521">NADP</keyword>
<dbReference type="Pfam" id="PF05368">
    <property type="entry name" value="NmrA"/>
    <property type="match status" value="1"/>
</dbReference>
<comment type="similarity">
    <text evidence="1">Belongs to the NmrA-type oxidoreductase family.</text>
</comment>
<protein>
    <recommendedName>
        <fullName evidence="3">NmrA-like domain-containing protein</fullName>
    </recommendedName>
</protein>
<proteinExistence type="inferred from homology"/>
<feature type="domain" description="NmrA-like" evidence="3">
    <location>
        <begin position="2"/>
        <end position="304"/>
    </location>
</feature>
<dbReference type="PANTHER" id="PTHR42748">
    <property type="entry name" value="NITROGEN METABOLITE REPRESSION PROTEIN NMRA FAMILY MEMBER"/>
    <property type="match status" value="1"/>
</dbReference>
<dbReference type="Gene3D" id="3.40.50.720">
    <property type="entry name" value="NAD(P)-binding Rossmann-like Domain"/>
    <property type="match status" value="1"/>
</dbReference>
<evidence type="ECO:0000259" key="3">
    <source>
        <dbReference type="Pfam" id="PF05368"/>
    </source>
</evidence>
<dbReference type="GeneID" id="62155040"/>
<name>A0A9P5HZ71_9HELO</name>
<organism evidence="4 5">
    <name type="scientific">Botrytis byssoidea</name>
    <dbReference type="NCBI Taxonomy" id="139641"/>
    <lineage>
        <taxon>Eukaryota</taxon>
        <taxon>Fungi</taxon>
        <taxon>Dikarya</taxon>
        <taxon>Ascomycota</taxon>
        <taxon>Pezizomycotina</taxon>
        <taxon>Leotiomycetes</taxon>
        <taxon>Helotiales</taxon>
        <taxon>Sclerotiniaceae</taxon>
        <taxon>Botrytis</taxon>
    </lineage>
</organism>